<organism evidence="2 3">
    <name type="scientific">Parafrankia irregularis</name>
    <dbReference type="NCBI Taxonomy" id="795642"/>
    <lineage>
        <taxon>Bacteria</taxon>
        <taxon>Bacillati</taxon>
        <taxon>Actinomycetota</taxon>
        <taxon>Actinomycetes</taxon>
        <taxon>Frankiales</taxon>
        <taxon>Frankiaceae</taxon>
        <taxon>Parafrankia</taxon>
    </lineage>
</organism>
<keyword evidence="1" id="KW-0812">Transmembrane</keyword>
<keyword evidence="1" id="KW-0472">Membrane</keyword>
<protein>
    <submittedName>
        <fullName evidence="2">Uncharacterized protein</fullName>
    </submittedName>
</protein>
<sequence>MSRLGHTRIAARRSVAATTVLLLGLPALLKARFELWETRGREEGRDAGYSTETVIITAMLVVLALAVIGIISRAVIDKANGISL</sequence>
<feature type="transmembrane region" description="Helical" evidence="1">
    <location>
        <begin position="54"/>
        <end position="76"/>
    </location>
</feature>
<keyword evidence="3" id="KW-1185">Reference proteome</keyword>
<name>A0A0S4QZI9_9ACTN</name>
<evidence type="ECO:0000313" key="3">
    <source>
        <dbReference type="Proteomes" id="UP000198802"/>
    </source>
</evidence>
<evidence type="ECO:0000313" key="2">
    <source>
        <dbReference type="EMBL" id="CUU60935.1"/>
    </source>
</evidence>
<reference evidence="3" key="1">
    <citation type="submission" date="2015-11" db="EMBL/GenBank/DDBJ databases">
        <authorList>
            <person name="Varghese N."/>
        </authorList>
    </citation>
    <scope>NUCLEOTIDE SEQUENCE [LARGE SCALE GENOMIC DNA]</scope>
    <source>
        <strain evidence="3">DSM 45899</strain>
    </source>
</reference>
<gene>
    <name evidence="2" type="ORF">Ga0074812_15035</name>
</gene>
<evidence type="ECO:0000256" key="1">
    <source>
        <dbReference type="SAM" id="Phobius"/>
    </source>
</evidence>
<accession>A0A0S4QZI9</accession>
<proteinExistence type="predicted"/>
<dbReference type="AlphaFoldDB" id="A0A0S4QZI9"/>
<dbReference type="Proteomes" id="UP000198802">
    <property type="component" value="Unassembled WGS sequence"/>
</dbReference>
<keyword evidence="1" id="KW-1133">Transmembrane helix</keyword>
<dbReference type="RefSeq" id="WP_242666587.1">
    <property type="nucleotide sequence ID" value="NZ_FAOZ01000050.1"/>
</dbReference>
<dbReference type="EMBL" id="FAOZ01000050">
    <property type="protein sequence ID" value="CUU60935.1"/>
    <property type="molecule type" value="Genomic_DNA"/>
</dbReference>